<feature type="compositionally biased region" description="Polar residues" evidence="1">
    <location>
        <begin position="106"/>
        <end position="129"/>
    </location>
</feature>
<feature type="region of interest" description="Disordered" evidence="1">
    <location>
        <begin position="104"/>
        <end position="138"/>
    </location>
</feature>
<accession>A0A9P5Z8P4</accession>
<feature type="region of interest" description="Disordered" evidence="1">
    <location>
        <begin position="37"/>
        <end position="59"/>
    </location>
</feature>
<evidence type="ECO:0000256" key="1">
    <source>
        <dbReference type="SAM" id="MobiDB-lite"/>
    </source>
</evidence>
<proteinExistence type="predicted"/>
<sequence>MSSAMEVLSQSCGGSLELLLDLYSKLGIDPLSVIEGTGSSHNNSSHPLYDDTPPAPAQKVDIDNAAGMSSVETASRLQRSSVAGISRVESSLEENENEIMMELSDASPQSDSLISTNVPQSTTGSTATPPQAGPSQAPVALTSTAAALLPAPQVPPQWTRSFCQLSVPFVQITNTVATTSNANAANVPPLVALPANPPTVPGVPNQFRCRWGPGHCDHMFQSNISSGMFLRHLKSAHGLDGRKLKADGSPDERTATGGKIYCLWDGCRAKGSQTLLANGLYKHIVDRPTLGHVLSPL</sequence>
<gene>
    <name evidence="2" type="ORF">BDN70DRAFT_379528</name>
</gene>
<protein>
    <submittedName>
        <fullName evidence="2">Uncharacterized protein</fullName>
    </submittedName>
</protein>
<keyword evidence="3" id="KW-1185">Reference proteome</keyword>
<name>A0A9P5Z8P4_9AGAR</name>
<dbReference type="Proteomes" id="UP000807469">
    <property type="component" value="Unassembled WGS sequence"/>
</dbReference>
<comment type="caution">
    <text evidence="2">The sequence shown here is derived from an EMBL/GenBank/DDBJ whole genome shotgun (WGS) entry which is preliminary data.</text>
</comment>
<feature type="compositionally biased region" description="Polar residues" evidence="1">
    <location>
        <begin position="37"/>
        <end position="46"/>
    </location>
</feature>
<dbReference type="AlphaFoldDB" id="A0A9P5Z8P4"/>
<dbReference type="EMBL" id="MU155160">
    <property type="protein sequence ID" value="KAF9482861.1"/>
    <property type="molecule type" value="Genomic_DNA"/>
</dbReference>
<reference evidence="2" key="1">
    <citation type="submission" date="2020-11" db="EMBL/GenBank/DDBJ databases">
        <authorList>
            <consortium name="DOE Joint Genome Institute"/>
            <person name="Ahrendt S."/>
            <person name="Riley R."/>
            <person name="Andreopoulos W."/>
            <person name="Labutti K."/>
            <person name="Pangilinan J."/>
            <person name="Ruiz-Duenas F.J."/>
            <person name="Barrasa J.M."/>
            <person name="Sanchez-Garcia M."/>
            <person name="Camarero S."/>
            <person name="Miyauchi S."/>
            <person name="Serrano A."/>
            <person name="Linde D."/>
            <person name="Babiker R."/>
            <person name="Drula E."/>
            <person name="Ayuso-Fernandez I."/>
            <person name="Pacheco R."/>
            <person name="Padilla G."/>
            <person name="Ferreira P."/>
            <person name="Barriuso J."/>
            <person name="Kellner H."/>
            <person name="Castanera R."/>
            <person name="Alfaro M."/>
            <person name="Ramirez L."/>
            <person name="Pisabarro A.G."/>
            <person name="Kuo A."/>
            <person name="Tritt A."/>
            <person name="Lipzen A."/>
            <person name="He G."/>
            <person name="Yan M."/>
            <person name="Ng V."/>
            <person name="Cullen D."/>
            <person name="Martin F."/>
            <person name="Rosso M.-N."/>
            <person name="Henrissat B."/>
            <person name="Hibbett D."/>
            <person name="Martinez A.T."/>
            <person name="Grigoriev I.V."/>
        </authorList>
    </citation>
    <scope>NUCLEOTIDE SEQUENCE</scope>
    <source>
        <strain evidence="2">CIRM-BRFM 674</strain>
    </source>
</reference>
<evidence type="ECO:0000313" key="3">
    <source>
        <dbReference type="Proteomes" id="UP000807469"/>
    </source>
</evidence>
<organism evidence="2 3">
    <name type="scientific">Pholiota conissans</name>
    <dbReference type="NCBI Taxonomy" id="109636"/>
    <lineage>
        <taxon>Eukaryota</taxon>
        <taxon>Fungi</taxon>
        <taxon>Dikarya</taxon>
        <taxon>Basidiomycota</taxon>
        <taxon>Agaricomycotina</taxon>
        <taxon>Agaricomycetes</taxon>
        <taxon>Agaricomycetidae</taxon>
        <taxon>Agaricales</taxon>
        <taxon>Agaricineae</taxon>
        <taxon>Strophariaceae</taxon>
        <taxon>Pholiota</taxon>
    </lineage>
</organism>
<evidence type="ECO:0000313" key="2">
    <source>
        <dbReference type="EMBL" id="KAF9482861.1"/>
    </source>
</evidence>